<dbReference type="eggNOG" id="COG2358">
    <property type="taxonomic scope" value="Bacteria"/>
</dbReference>
<dbReference type="RefSeq" id="WP_014270533.1">
    <property type="nucleotide sequence ID" value="NC_016633.1"/>
</dbReference>
<dbReference type="KEGG" id="sgp:SpiGrapes_1896"/>
<keyword evidence="1" id="KW-0732">Signal</keyword>
<gene>
    <name evidence="2" type="ordered locus">SpiGrapes_1896</name>
</gene>
<dbReference type="STRING" id="158190.SpiGrapes_1896"/>
<accession>G8QYR3</accession>
<feature type="chain" id="PRO_5003515364" evidence="1">
    <location>
        <begin position="21"/>
        <end position="337"/>
    </location>
</feature>
<feature type="signal peptide" evidence="1">
    <location>
        <begin position="1"/>
        <end position="20"/>
    </location>
</feature>
<dbReference type="CDD" id="cd13520">
    <property type="entry name" value="PBP2_TAXI_TRAP"/>
    <property type="match status" value="1"/>
</dbReference>
<dbReference type="PANTHER" id="PTHR42941:SF1">
    <property type="entry name" value="SLL1037 PROTEIN"/>
    <property type="match status" value="1"/>
</dbReference>
<dbReference type="Proteomes" id="UP000005632">
    <property type="component" value="Chromosome"/>
</dbReference>
<name>G8QYR3_SPHPG</name>
<organism evidence="2 3">
    <name type="scientific">Sphaerochaeta pleomorpha (strain ATCC BAA-1885 / DSM 22778 / Grapes)</name>
    <dbReference type="NCBI Taxonomy" id="158190"/>
    <lineage>
        <taxon>Bacteria</taxon>
        <taxon>Pseudomonadati</taxon>
        <taxon>Spirochaetota</taxon>
        <taxon>Spirochaetia</taxon>
        <taxon>Spirochaetales</taxon>
        <taxon>Sphaerochaetaceae</taxon>
        <taxon>Sphaerochaeta</taxon>
    </lineage>
</organism>
<sequence length="337" mass="36281">MKKLFSVLLVFLLCITGGFAQGGQESSSTVAGSSLKRLSIGTAGTAGSLYPMGVAMAETITKHVEGIACTGEATAASVENVRNLTSGKLAMGISQSEIAWLAFNGKGDFEKRKADDLRSLFSTIYSYIQVFALSDSPINSIQDFKGKAIGVGAAGSGGEMAARMILDYYGLSYDDIKPQFIPESEAVSALKDNKIAAFICTHPLKSAALMDLTTSAKVKMISFTDPAFYEAFPFWTRFEIPAGTYANVDSVITVPISRIIMLTSTKAGLSEDEVYRMVKAIWENREEWGSVTASVSKQVVFDTALAELSVPMHPGALTYFREKGFTIDQSLIPPESR</sequence>
<dbReference type="Pfam" id="PF16868">
    <property type="entry name" value="NMT1_3"/>
    <property type="match status" value="1"/>
</dbReference>
<proteinExistence type="predicted"/>
<dbReference type="AlphaFoldDB" id="G8QYR3"/>
<evidence type="ECO:0000256" key="1">
    <source>
        <dbReference type="SAM" id="SignalP"/>
    </source>
</evidence>
<protein>
    <submittedName>
        <fullName evidence="2">TRAP transporter solute receptor, TAXI family</fullName>
    </submittedName>
</protein>
<evidence type="ECO:0000313" key="2">
    <source>
        <dbReference type="EMBL" id="AEV29690.1"/>
    </source>
</evidence>
<dbReference type="NCBIfam" id="TIGR02122">
    <property type="entry name" value="TRAP_TAXI"/>
    <property type="match status" value="1"/>
</dbReference>
<dbReference type="Gene3D" id="3.40.190.10">
    <property type="entry name" value="Periplasmic binding protein-like II"/>
    <property type="match status" value="2"/>
</dbReference>
<dbReference type="PANTHER" id="PTHR42941">
    <property type="entry name" value="SLL1037 PROTEIN"/>
    <property type="match status" value="1"/>
</dbReference>
<dbReference type="EMBL" id="CP003155">
    <property type="protein sequence ID" value="AEV29690.1"/>
    <property type="molecule type" value="Genomic_DNA"/>
</dbReference>
<dbReference type="InterPro" id="IPR011852">
    <property type="entry name" value="TRAP_TAXI"/>
</dbReference>
<dbReference type="HOGENOM" id="CLU_033215_4_1_12"/>
<keyword evidence="3" id="KW-1185">Reference proteome</keyword>
<dbReference type="SUPFAM" id="SSF53850">
    <property type="entry name" value="Periplasmic binding protein-like II"/>
    <property type="match status" value="1"/>
</dbReference>
<reference evidence="2 3" key="1">
    <citation type="submission" date="2011-11" db="EMBL/GenBank/DDBJ databases">
        <title>Complete sequence of Spirochaeta sp. grapes.</title>
        <authorList>
            <consortium name="US DOE Joint Genome Institute"/>
            <person name="Lucas S."/>
            <person name="Han J."/>
            <person name="Lapidus A."/>
            <person name="Cheng J.-F."/>
            <person name="Goodwin L."/>
            <person name="Pitluck S."/>
            <person name="Peters L."/>
            <person name="Ovchinnikova G."/>
            <person name="Munk A.C."/>
            <person name="Detter J.C."/>
            <person name="Han C."/>
            <person name="Tapia R."/>
            <person name="Land M."/>
            <person name="Hauser L."/>
            <person name="Kyrpides N."/>
            <person name="Ivanova N."/>
            <person name="Pagani I."/>
            <person name="Ritalahtilisa K."/>
            <person name="Loeffler F."/>
            <person name="Woyke T."/>
        </authorList>
    </citation>
    <scope>NUCLEOTIDE SEQUENCE [LARGE SCALE GENOMIC DNA]</scope>
    <source>
        <strain evidence="3">ATCC BAA-1885 / DSM 22778 / Grapes</strain>
    </source>
</reference>
<evidence type="ECO:0000313" key="3">
    <source>
        <dbReference type="Proteomes" id="UP000005632"/>
    </source>
</evidence>
<keyword evidence="2" id="KW-0675">Receptor</keyword>